<keyword evidence="3" id="KW-0813">Transport</keyword>
<keyword evidence="5 8" id="KW-0812">Transmembrane</keyword>
<evidence type="ECO:0000256" key="3">
    <source>
        <dbReference type="ARBA" id="ARBA00022448"/>
    </source>
</evidence>
<dbReference type="Proteomes" id="UP000324143">
    <property type="component" value="Unassembled WGS sequence"/>
</dbReference>
<feature type="transmembrane region" description="Helical" evidence="8">
    <location>
        <begin position="184"/>
        <end position="209"/>
    </location>
</feature>
<evidence type="ECO:0000256" key="6">
    <source>
        <dbReference type="ARBA" id="ARBA00022989"/>
    </source>
</evidence>
<evidence type="ECO:0000256" key="2">
    <source>
        <dbReference type="ARBA" id="ARBA00009773"/>
    </source>
</evidence>
<comment type="caution">
    <text evidence="9">The sequence shown here is derived from an EMBL/GenBank/DDBJ whole genome shotgun (WGS) entry which is preliminary data.</text>
</comment>
<dbReference type="AlphaFoldDB" id="A0A5D0MD21"/>
<dbReference type="PANTHER" id="PTHR21716">
    <property type="entry name" value="TRANSMEMBRANE PROTEIN"/>
    <property type="match status" value="1"/>
</dbReference>
<feature type="transmembrane region" description="Helical" evidence="8">
    <location>
        <begin position="12"/>
        <end position="43"/>
    </location>
</feature>
<dbReference type="Pfam" id="PF01594">
    <property type="entry name" value="AI-2E_transport"/>
    <property type="match status" value="1"/>
</dbReference>
<evidence type="ECO:0000256" key="5">
    <source>
        <dbReference type="ARBA" id="ARBA00022692"/>
    </source>
</evidence>
<evidence type="ECO:0000256" key="4">
    <source>
        <dbReference type="ARBA" id="ARBA00022475"/>
    </source>
</evidence>
<keyword evidence="6 8" id="KW-1133">Transmembrane helix</keyword>
<evidence type="ECO:0000313" key="10">
    <source>
        <dbReference type="Proteomes" id="UP000324143"/>
    </source>
</evidence>
<keyword evidence="7 8" id="KW-0472">Membrane</keyword>
<evidence type="ECO:0000256" key="8">
    <source>
        <dbReference type="SAM" id="Phobius"/>
    </source>
</evidence>
<feature type="transmembrane region" description="Helical" evidence="8">
    <location>
        <begin position="50"/>
        <end position="68"/>
    </location>
</feature>
<organism evidence="9 10">
    <name type="scientific">Candidatus Mcinerneyibacterium aminivorans</name>
    <dbReference type="NCBI Taxonomy" id="2703815"/>
    <lineage>
        <taxon>Bacteria</taxon>
        <taxon>Candidatus Macinerneyibacteriota</taxon>
        <taxon>Candidatus Mcinerneyibacteria</taxon>
        <taxon>Candidatus Mcinerneyibacteriales</taxon>
        <taxon>Candidatus Mcinerneyibacteriaceae</taxon>
        <taxon>Candidatus Mcinerneyibacterium</taxon>
    </lineage>
</organism>
<proteinExistence type="inferred from homology"/>
<protein>
    <submittedName>
        <fullName evidence="9">AI-2E family transporter</fullName>
    </submittedName>
</protein>
<dbReference type="EMBL" id="VSIX01000065">
    <property type="protein sequence ID" value="TYB30896.1"/>
    <property type="molecule type" value="Genomic_DNA"/>
</dbReference>
<dbReference type="GO" id="GO:0005886">
    <property type="term" value="C:plasma membrane"/>
    <property type="evidence" value="ECO:0007669"/>
    <property type="project" value="UniProtKB-SubCell"/>
</dbReference>
<sequence length="389" mass="44847">MEEKTNEKFIILGLFAVLIGISIIYNNFLTPPLAALFFFYLFYPYRKNILIKRSIVIVGLFLFIWMWIELKYLLMPFAISLFLAYLFDPLIDILSKKIKRGWAVFVFLLFIIGLLVVILIFIIPTLIGQIKNIIELVGKNQQKIMNFFEQKWQILSESKLINADTFSSKIQNFINNLLNQFMSIFSGLTAVFQSIFNILIVPVLTFYLLKDYDNILDWMFDKFSTKKRNKLESGYKRFNMIFGRYIRGVLTDALLVGILTYIGLKIIGIQFGLLIALITMFFTLLPYIGIWISFGISVLIVLTSGGNIVDIIFMAIVYFLIQIIESTIIYPKVVGKMIGIHPVVIMMMLLVLAHFMGIIGFLIGVPLTALLWYFIEQKINKSKEIDEAG</sequence>
<comment type="similarity">
    <text evidence="2">Belongs to the autoinducer-2 exporter (AI-2E) (TC 2.A.86) family.</text>
</comment>
<keyword evidence="10" id="KW-1185">Reference proteome</keyword>
<gene>
    <name evidence="9" type="ORF">FXF47_06855</name>
</gene>
<evidence type="ECO:0000256" key="1">
    <source>
        <dbReference type="ARBA" id="ARBA00004651"/>
    </source>
</evidence>
<dbReference type="InterPro" id="IPR002549">
    <property type="entry name" value="AI-2E-like"/>
</dbReference>
<evidence type="ECO:0000256" key="7">
    <source>
        <dbReference type="ARBA" id="ARBA00023136"/>
    </source>
</evidence>
<reference evidence="9" key="1">
    <citation type="submission" date="2019-08" db="EMBL/GenBank/DDBJ databases">
        <title>Genomic characterization of a novel candidate phylum (ARYD3) from a high temperature, high salinity tertiary oil reservoir in north central Oklahoma, USA.</title>
        <authorList>
            <person name="Youssef N.H."/>
            <person name="Yadav A."/>
            <person name="Elshahed M.S."/>
        </authorList>
    </citation>
    <scope>NUCLEOTIDE SEQUENCE [LARGE SCALE GENOMIC DNA]</scope>
    <source>
        <strain evidence="9">ARYD3</strain>
    </source>
</reference>
<accession>A0A5D0MD21</accession>
<dbReference type="GO" id="GO:0055085">
    <property type="term" value="P:transmembrane transport"/>
    <property type="evidence" value="ECO:0007669"/>
    <property type="project" value="TreeGrafter"/>
</dbReference>
<evidence type="ECO:0000313" key="9">
    <source>
        <dbReference type="EMBL" id="TYB30896.1"/>
    </source>
</evidence>
<feature type="transmembrane region" description="Helical" evidence="8">
    <location>
        <begin position="358"/>
        <end position="375"/>
    </location>
</feature>
<keyword evidence="4" id="KW-1003">Cell membrane</keyword>
<dbReference type="PANTHER" id="PTHR21716:SF53">
    <property type="entry name" value="PERMEASE PERM-RELATED"/>
    <property type="match status" value="1"/>
</dbReference>
<feature type="transmembrane region" description="Helical" evidence="8">
    <location>
        <begin position="103"/>
        <end position="127"/>
    </location>
</feature>
<feature type="transmembrane region" description="Helical" evidence="8">
    <location>
        <begin position="74"/>
        <end position="91"/>
    </location>
</feature>
<feature type="transmembrane region" description="Helical" evidence="8">
    <location>
        <begin position="254"/>
        <end position="282"/>
    </location>
</feature>
<comment type="subcellular location">
    <subcellularLocation>
        <location evidence="1">Cell membrane</location>
        <topology evidence="1">Multi-pass membrane protein</topology>
    </subcellularLocation>
</comment>
<name>A0A5D0MD21_9BACT</name>
<feature type="transmembrane region" description="Helical" evidence="8">
    <location>
        <begin position="288"/>
        <end position="321"/>
    </location>
</feature>